<evidence type="ECO:0000313" key="3">
    <source>
        <dbReference type="Proteomes" id="UP000006813"/>
    </source>
</evidence>
<dbReference type="InterPro" id="IPR039339">
    <property type="entry name" value="Tex14"/>
</dbReference>
<proteinExistence type="predicted"/>
<dbReference type="GO" id="GO:0045171">
    <property type="term" value="C:intercellular bridge"/>
    <property type="evidence" value="ECO:0007669"/>
    <property type="project" value="TreeGrafter"/>
</dbReference>
<dbReference type="GO" id="GO:0051306">
    <property type="term" value="P:mitotic sister chromatid separation"/>
    <property type="evidence" value="ECO:0007669"/>
    <property type="project" value="InterPro"/>
</dbReference>
<keyword evidence="1" id="KW-0040">ANK repeat</keyword>
<dbReference type="SUPFAM" id="SSF48403">
    <property type="entry name" value="Ankyrin repeat"/>
    <property type="match status" value="1"/>
</dbReference>
<dbReference type="EMBL" id="JH173096">
    <property type="protein sequence ID" value="EHB15824.1"/>
    <property type="molecule type" value="Genomic_DNA"/>
</dbReference>
<feature type="repeat" description="ANK" evidence="1">
    <location>
        <begin position="88"/>
        <end position="120"/>
    </location>
</feature>
<accession>G5C2R3</accession>
<protein>
    <submittedName>
        <fullName evidence="2">Testis-expressed protein 14</fullName>
    </submittedName>
</protein>
<dbReference type="GO" id="GO:0007140">
    <property type="term" value="P:male meiotic nuclear division"/>
    <property type="evidence" value="ECO:0007669"/>
    <property type="project" value="InterPro"/>
</dbReference>
<dbReference type="GO" id="GO:0030496">
    <property type="term" value="C:midbody"/>
    <property type="evidence" value="ECO:0007669"/>
    <property type="project" value="TreeGrafter"/>
</dbReference>
<dbReference type="AlphaFoldDB" id="G5C2R3"/>
<dbReference type="PROSITE" id="PS50088">
    <property type="entry name" value="ANK_REPEAT"/>
    <property type="match status" value="1"/>
</dbReference>
<evidence type="ECO:0000256" key="1">
    <source>
        <dbReference type="PROSITE-ProRule" id="PRU00023"/>
    </source>
</evidence>
<dbReference type="GO" id="GO:0008608">
    <property type="term" value="P:attachment of spindle microtubules to kinetochore"/>
    <property type="evidence" value="ECO:0007669"/>
    <property type="project" value="InterPro"/>
</dbReference>
<dbReference type="InterPro" id="IPR036770">
    <property type="entry name" value="Ankyrin_rpt-contain_sf"/>
</dbReference>
<dbReference type="InParanoid" id="G5C2R3"/>
<dbReference type="STRING" id="10181.G5C2R3"/>
<dbReference type="GO" id="GO:0043063">
    <property type="term" value="P:intercellular bridge organization"/>
    <property type="evidence" value="ECO:0007669"/>
    <property type="project" value="InterPro"/>
</dbReference>
<reference evidence="2 3" key="1">
    <citation type="journal article" date="2011" name="Nature">
        <title>Genome sequencing reveals insights into physiology and longevity of the naked mole rat.</title>
        <authorList>
            <person name="Kim E.B."/>
            <person name="Fang X."/>
            <person name="Fushan A.A."/>
            <person name="Huang Z."/>
            <person name="Lobanov A.V."/>
            <person name="Han L."/>
            <person name="Marino S.M."/>
            <person name="Sun X."/>
            <person name="Turanov A.A."/>
            <person name="Yang P."/>
            <person name="Yim S.H."/>
            <person name="Zhao X."/>
            <person name="Kasaikina M.V."/>
            <person name="Stoletzki N."/>
            <person name="Peng C."/>
            <person name="Polak P."/>
            <person name="Xiong Z."/>
            <person name="Kiezun A."/>
            <person name="Zhu Y."/>
            <person name="Chen Y."/>
            <person name="Kryukov G.V."/>
            <person name="Zhang Q."/>
            <person name="Peshkin L."/>
            <person name="Yang L."/>
            <person name="Bronson R.T."/>
            <person name="Buffenstein R."/>
            <person name="Wang B."/>
            <person name="Han C."/>
            <person name="Li Q."/>
            <person name="Chen L."/>
            <person name="Zhao W."/>
            <person name="Sunyaev S.R."/>
            <person name="Park T.J."/>
            <person name="Zhang G."/>
            <person name="Wang J."/>
            <person name="Gladyshev V.N."/>
        </authorList>
    </citation>
    <scope>NUCLEOTIDE SEQUENCE [LARGE SCALE GENOMIC DNA]</scope>
</reference>
<dbReference type="Gene3D" id="1.25.40.20">
    <property type="entry name" value="Ankyrin repeat-containing domain"/>
    <property type="match status" value="1"/>
</dbReference>
<name>G5C2R3_HETGA</name>
<dbReference type="PANTHER" id="PTHR23060:SF1">
    <property type="entry name" value="INACTIVE SERINE_THREONINE-PROTEIN KINASE TEX14"/>
    <property type="match status" value="1"/>
</dbReference>
<dbReference type="InterPro" id="IPR002110">
    <property type="entry name" value="Ankyrin_rpt"/>
</dbReference>
<dbReference type="GO" id="GO:0007094">
    <property type="term" value="P:mitotic spindle assembly checkpoint signaling"/>
    <property type="evidence" value="ECO:0007669"/>
    <property type="project" value="InterPro"/>
</dbReference>
<dbReference type="PROSITE" id="PS50297">
    <property type="entry name" value="ANK_REP_REGION"/>
    <property type="match status" value="1"/>
</dbReference>
<evidence type="ECO:0000313" key="2">
    <source>
        <dbReference type="EMBL" id="EHB15824.1"/>
    </source>
</evidence>
<dbReference type="Proteomes" id="UP000006813">
    <property type="component" value="Unassembled WGS sequence"/>
</dbReference>
<sequence>MSRAICLSVPCPVWLGTLRNDSLEAQLHEYVKQGNYVKVKKILKKGIYVDAVNSLGQTVLFVATLLGLTKFVDILVDYGSDPNHHCFDGSTPVHAAAFSGSQWILSKLLDSGGDLWLHDE</sequence>
<dbReference type="Pfam" id="PF12796">
    <property type="entry name" value="Ank_2"/>
    <property type="match status" value="1"/>
</dbReference>
<dbReference type="GO" id="GO:0000776">
    <property type="term" value="C:kinetochore"/>
    <property type="evidence" value="ECO:0007669"/>
    <property type="project" value="TreeGrafter"/>
</dbReference>
<dbReference type="SMART" id="SM00248">
    <property type="entry name" value="ANK"/>
    <property type="match status" value="3"/>
</dbReference>
<dbReference type="FunFam" id="1.25.40.20:FF:000153">
    <property type="entry name" value="inactive serine/threonine-protein kinase TEX14 isoform X3"/>
    <property type="match status" value="1"/>
</dbReference>
<dbReference type="PANTHER" id="PTHR23060">
    <property type="entry name" value="TESTIS EXPRESSED GENE 14"/>
    <property type="match status" value="1"/>
</dbReference>
<organism evidence="2 3">
    <name type="scientific">Heterocephalus glaber</name>
    <name type="common">Naked mole rat</name>
    <dbReference type="NCBI Taxonomy" id="10181"/>
    <lineage>
        <taxon>Eukaryota</taxon>
        <taxon>Metazoa</taxon>
        <taxon>Chordata</taxon>
        <taxon>Craniata</taxon>
        <taxon>Vertebrata</taxon>
        <taxon>Euteleostomi</taxon>
        <taxon>Mammalia</taxon>
        <taxon>Eutheria</taxon>
        <taxon>Euarchontoglires</taxon>
        <taxon>Glires</taxon>
        <taxon>Rodentia</taxon>
        <taxon>Hystricomorpha</taxon>
        <taxon>Bathyergidae</taxon>
        <taxon>Heterocephalus</taxon>
    </lineage>
</organism>
<gene>
    <name evidence="2" type="ORF">GW7_17488</name>
</gene>